<sequence length="60" mass="6738">MPVVGHNLKYQKNLLGINEGHCNLSIVLVLILQTYHQICKEDPRHAGVPCKKHNPLVSLL</sequence>
<reference evidence="1" key="1">
    <citation type="submission" date="2014-09" db="EMBL/GenBank/DDBJ databases">
        <authorList>
            <person name="Magalhaes I.L.F."/>
            <person name="Oliveira U."/>
            <person name="Santos F.R."/>
            <person name="Vidigal T.H.D.A."/>
            <person name="Brescovit A.D."/>
            <person name="Santos A.J."/>
        </authorList>
    </citation>
    <scope>NUCLEOTIDE SEQUENCE</scope>
    <source>
        <tissue evidence="1">Shoot tissue taken approximately 20 cm above the soil surface</tissue>
    </source>
</reference>
<protein>
    <submittedName>
        <fullName evidence="1">Uncharacterized protein</fullName>
    </submittedName>
</protein>
<dbReference type="EMBL" id="GBRH01206659">
    <property type="protein sequence ID" value="JAD91236.1"/>
    <property type="molecule type" value="Transcribed_RNA"/>
</dbReference>
<organism evidence="1">
    <name type="scientific">Arundo donax</name>
    <name type="common">Giant reed</name>
    <name type="synonym">Donax arundinaceus</name>
    <dbReference type="NCBI Taxonomy" id="35708"/>
    <lineage>
        <taxon>Eukaryota</taxon>
        <taxon>Viridiplantae</taxon>
        <taxon>Streptophyta</taxon>
        <taxon>Embryophyta</taxon>
        <taxon>Tracheophyta</taxon>
        <taxon>Spermatophyta</taxon>
        <taxon>Magnoliopsida</taxon>
        <taxon>Liliopsida</taxon>
        <taxon>Poales</taxon>
        <taxon>Poaceae</taxon>
        <taxon>PACMAD clade</taxon>
        <taxon>Arundinoideae</taxon>
        <taxon>Arundineae</taxon>
        <taxon>Arundo</taxon>
    </lineage>
</organism>
<reference evidence="1" key="2">
    <citation type="journal article" date="2015" name="Data Brief">
        <title>Shoot transcriptome of the giant reed, Arundo donax.</title>
        <authorList>
            <person name="Barrero R.A."/>
            <person name="Guerrero F.D."/>
            <person name="Moolhuijzen P."/>
            <person name="Goolsby J.A."/>
            <person name="Tidwell J."/>
            <person name="Bellgard S.E."/>
            <person name="Bellgard M.I."/>
        </authorList>
    </citation>
    <scope>NUCLEOTIDE SEQUENCE</scope>
    <source>
        <tissue evidence="1">Shoot tissue taken approximately 20 cm above the soil surface</tissue>
    </source>
</reference>
<dbReference type="AlphaFoldDB" id="A0A0A9DTV3"/>
<proteinExistence type="predicted"/>
<accession>A0A0A9DTV3</accession>
<evidence type="ECO:0000313" key="1">
    <source>
        <dbReference type="EMBL" id="JAD91236.1"/>
    </source>
</evidence>
<name>A0A0A9DTV3_ARUDO</name>